<sequence>MQAMSVKCPSSILLLAPLTPEQVALFATVTCLSACLLDDFASQRLGLGGLEMASFEASSREPDRPVGDRIEDVGQWRRYLSFSSLCGILRWCLISLFSLLFFRLFWPIE</sequence>
<organism evidence="2 3">
    <name type="scientific">Lasiosphaeria miniovina</name>
    <dbReference type="NCBI Taxonomy" id="1954250"/>
    <lineage>
        <taxon>Eukaryota</taxon>
        <taxon>Fungi</taxon>
        <taxon>Dikarya</taxon>
        <taxon>Ascomycota</taxon>
        <taxon>Pezizomycotina</taxon>
        <taxon>Sordariomycetes</taxon>
        <taxon>Sordariomycetidae</taxon>
        <taxon>Sordariales</taxon>
        <taxon>Lasiosphaeriaceae</taxon>
        <taxon>Lasiosphaeria</taxon>
    </lineage>
</organism>
<keyword evidence="1" id="KW-0812">Transmembrane</keyword>
<reference evidence="2" key="1">
    <citation type="submission" date="2023-06" db="EMBL/GenBank/DDBJ databases">
        <title>Genome-scale phylogeny and comparative genomics of the fungal order Sordariales.</title>
        <authorList>
            <consortium name="Lawrence Berkeley National Laboratory"/>
            <person name="Hensen N."/>
            <person name="Bonometti L."/>
            <person name="Westerberg I."/>
            <person name="Brannstrom I.O."/>
            <person name="Guillou S."/>
            <person name="Cros-Aarteil S."/>
            <person name="Calhoun S."/>
            <person name="Haridas S."/>
            <person name="Kuo A."/>
            <person name="Mondo S."/>
            <person name="Pangilinan J."/>
            <person name="Riley R."/>
            <person name="LaButti K."/>
            <person name="Andreopoulos B."/>
            <person name="Lipzen A."/>
            <person name="Chen C."/>
            <person name="Yanf M."/>
            <person name="Daum C."/>
            <person name="Ng V."/>
            <person name="Clum A."/>
            <person name="Steindorff A."/>
            <person name="Ohm R."/>
            <person name="Martin F."/>
            <person name="Silar P."/>
            <person name="Natvig D."/>
            <person name="Lalanne C."/>
            <person name="Gautier V."/>
            <person name="Ament-velasquez S.L."/>
            <person name="Kruys A."/>
            <person name="Hutchinson M.I."/>
            <person name="Powell A.J."/>
            <person name="Barry K."/>
            <person name="Miller A.N."/>
            <person name="Grigoriev I.V."/>
            <person name="Debuchy R."/>
            <person name="Gladieux P."/>
            <person name="Thoren M.H."/>
            <person name="Johannesson H."/>
        </authorList>
    </citation>
    <scope>NUCLEOTIDE SEQUENCE</scope>
    <source>
        <strain evidence="2">SMH2392-1A</strain>
    </source>
</reference>
<keyword evidence="1" id="KW-0472">Membrane</keyword>
<dbReference type="Proteomes" id="UP001172101">
    <property type="component" value="Unassembled WGS sequence"/>
</dbReference>
<evidence type="ECO:0000256" key="1">
    <source>
        <dbReference type="SAM" id="Phobius"/>
    </source>
</evidence>
<gene>
    <name evidence="2" type="ORF">B0T26DRAFT_724213</name>
</gene>
<name>A0AA40DQW1_9PEZI</name>
<accession>A0AA40DQW1</accession>
<feature type="transmembrane region" description="Helical" evidence="1">
    <location>
        <begin position="88"/>
        <end position="106"/>
    </location>
</feature>
<dbReference type="RefSeq" id="XP_060293455.1">
    <property type="nucleotide sequence ID" value="XM_060442666.1"/>
</dbReference>
<protein>
    <submittedName>
        <fullName evidence="2">Uncharacterized protein</fullName>
    </submittedName>
</protein>
<dbReference type="AlphaFoldDB" id="A0AA40DQW1"/>
<dbReference type="EMBL" id="JAUIRO010000006">
    <property type="protein sequence ID" value="KAK0710151.1"/>
    <property type="molecule type" value="Genomic_DNA"/>
</dbReference>
<evidence type="ECO:0000313" key="3">
    <source>
        <dbReference type="Proteomes" id="UP001172101"/>
    </source>
</evidence>
<keyword evidence="3" id="KW-1185">Reference proteome</keyword>
<proteinExistence type="predicted"/>
<evidence type="ECO:0000313" key="2">
    <source>
        <dbReference type="EMBL" id="KAK0710151.1"/>
    </source>
</evidence>
<keyword evidence="1" id="KW-1133">Transmembrane helix</keyword>
<dbReference type="GeneID" id="85325936"/>
<comment type="caution">
    <text evidence="2">The sequence shown here is derived from an EMBL/GenBank/DDBJ whole genome shotgun (WGS) entry which is preliminary data.</text>
</comment>